<dbReference type="PIRSF" id="PIRSF004491">
    <property type="entry name" value="FAD_Synth"/>
    <property type="match status" value="1"/>
</dbReference>
<dbReference type="NCBIfam" id="TIGR00083">
    <property type="entry name" value="ribF"/>
    <property type="match status" value="1"/>
</dbReference>
<evidence type="ECO:0000256" key="14">
    <source>
        <dbReference type="ARBA" id="ARBA00049494"/>
    </source>
</evidence>
<evidence type="ECO:0000256" key="5">
    <source>
        <dbReference type="ARBA" id="ARBA00022643"/>
    </source>
</evidence>
<dbReference type="InterPro" id="IPR023468">
    <property type="entry name" value="Riboflavin_kinase"/>
</dbReference>
<dbReference type="GO" id="GO:0009398">
    <property type="term" value="P:FMN biosynthetic process"/>
    <property type="evidence" value="ECO:0007669"/>
    <property type="project" value="UniProtKB-UniRule"/>
</dbReference>
<evidence type="ECO:0000256" key="11">
    <source>
        <dbReference type="ARBA" id="ARBA00022840"/>
    </source>
</evidence>
<dbReference type="PANTHER" id="PTHR22749:SF6">
    <property type="entry name" value="RIBOFLAVIN KINASE"/>
    <property type="match status" value="1"/>
</dbReference>
<dbReference type="InterPro" id="IPR014729">
    <property type="entry name" value="Rossmann-like_a/b/a_fold"/>
</dbReference>
<keyword evidence="8 15" id="KW-0547">Nucleotide-binding</keyword>
<dbReference type="SMART" id="SM00904">
    <property type="entry name" value="Flavokinase"/>
    <property type="match status" value="1"/>
</dbReference>
<keyword evidence="5 15" id="KW-0288">FMN</keyword>
<protein>
    <recommendedName>
        <fullName evidence="15">Riboflavin biosynthesis protein</fullName>
    </recommendedName>
    <domain>
        <recommendedName>
            <fullName evidence="15">Riboflavin kinase</fullName>
            <ecNumber evidence="15">2.7.1.26</ecNumber>
        </recommendedName>
        <alternativeName>
            <fullName evidence="15">Flavokinase</fullName>
        </alternativeName>
    </domain>
    <domain>
        <recommendedName>
            <fullName evidence="15">FMN adenylyltransferase</fullName>
            <ecNumber evidence="15">2.7.7.2</ecNumber>
        </recommendedName>
        <alternativeName>
            <fullName evidence="15">FAD pyrophosphorylase</fullName>
        </alternativeName>
        <alternativeName>
            <fullName evidence="15">FAD synthase</fullName>
        </alternativeName>
    </domain>
</protein>
<comment type="pathway">
    <text evidence="2 15">Cofactor biosynthesis; FAD biosynthesis; FAD from FMN: step 1/1.</text>
</comment>
<comment type="similarity">
    <text evidence="15">Belongs to the ribF family.</text>
</comment>
<proteinExistence type="inferred from homology"/>
<dbReference type="AlphaFoldDB" id="F8LA45"/>
<evidence type="ECO:0000256" key="4">
    <source>
        <dbReference type="ARBA" id="ARBA00022630"/>
    </source>
</evidence>
<dbReference type="GO" id="GO:0008531">
    <property type="term" value="F:riboflavin kinase activity"/>
    <property type="evidence" value="ECO:0007669"/>
    <property type="project" value="UniProtKB-UniRule"/>
</dbReference>
<dbReference type="SUPFAM" id="SSF52374">
    <property type="entry name" value="Nucleotidylyl transferase"/>
    <property type="match status" value="1"/>
</dbReference>
<dbReference type="InterPro" id="IPR015864">
    <property type="entry name" value="FAD_synthase"/>
</dbReference>
<keyword evidence="11 15" id="KW-0067">ATP-binding</keyword>
<evidence type="ECO:0000256" key="15">
    <source>
        <dbReference type="PIRNR" id="PIRNR004491"/>
    </source>
</evidence>
<feature type="domain" description="Riboflavin kinase" evidence="16">
    <location>
        <begin position="183"/>
        <end position="307"/>
    </location>
</feature>
<dbReference type="EC" id="2.7.7.2" evidence="15"/>
<sequence length="318" mass="35387">MIGIYQKIEDFKPLDVPVVLTIGNFDGVHRGHHRVIEQSVSYARLIGGKSVVLTFSNHPSEVLPNRTPVLPICTPLHKKQLLEKLSVDFLIQIPFSLEFSKQSAETFIQSIRKFIPFSHLVLGYDARFGNNRQGDQEAIQQQAKIFGFTTDYIDCVDINGITVSSSNIRIAVKNGNFTEASKLLERPYSILSTVIKGEQIGTQIGFPTANLDVANLCLPPFGVYAVHLKCGQATLPGVANLGVAPTLKNTRLPTFEVFMLDGILNLLGKTVELIPLHFLRTEVKFSSLKQLKQQISEDIKTAKIFFKHSKKDKDELLG</sequence>
<dbReference type="Gene3D" id="2.40.30.30">
    <property type="entry name" value="Riboflavin kinase-like"/>
    <property type="match status" value="1"/>
</dbReference>
<comment type="catalytic activity">
    <reaction evidence="14 15">
        <text>FMN + ATP + H(+) = FAD + diphosphate</text>
        <dbReference type="Rhea" id="RHEA:17237"/>
        <dbReference type="ChEBI" id="CHEBI:15378"/>
        <dbReference type="ChEBI" id="CHEBI:30616"/>
        <dbReference type="ChEBI" id="CHEBI:33019"/>
        <dbReference type="ChEBI" id="CHEBI:57692"/>
        <dbReference type="ChEBI" id="CHEBI:58210"/>
        <dbReference type="EC" id="2.7.7.2"/>
    </reaction>
</comment>
<dbReference type="InterPro" id="IPR002606">
    <property type="entry name" value="Riboflavin_kinase_bac"/>
</dbReference>
<dbReference type="UniPathway" id="UPA00277">
    <property type="reaction ID" value="UER00407"/>
</dbReference>
<dbReference type="InterPro" id="IPR015865">
    <property type="entry name" value="Riboflavin_kinase_bac/euk"/>
</dbReference>
<comment type="pathway">
    <text evidence="3 15">Cofactor biosynthesis; FMN biosynthesis; FMN from riboflavin (ATP route): step 1/1.</text>
</comment>
<accession>F8LA45</accession>
<comment type="catalytic activity">
    <reaction evidence="13 15">
        <text>riboflavin + ATP = FMN + ADP + H(+)</text>
        <dbReference type="Rhea" id="RHEA:14357"/>
        <dbReference type="ChEBI" id="CHEBI:15378"/>
        <dbReference type="ChEBI" id="CHEBI:30616"/>
        <dbReference type="ChEBI" id="CHEBI:57986"/>
        <dbReference type="ChEBI" id="CHEBI:58210"/>
        <dbReference type="ChEBI" id="CHEBI:456216"/>
        <dbReference type="EC" id="2.7.1.26"/>
    </reaction>
</comment>
<dbReference type="GO" id="GO:0006747">
    <property type="term" value="P:FAD biosynthetic process"/>
    <property type="evidence" value="ECO:0007669"/>
    <property type="project" value="UniProtKB-UniRule"/>
</dbReference>
<keyword evidence="9 15" id="KW-0418">Kinase</keyword>
<dbReference type="EC" id="2.7.1.26" evidence="15"/>
<comment type="function">
    <text evidence="1">Catalyzes the phosphorylation of riboflavin to FMN followed by the adenylation of FMN to FAD.</text>
</comment>
<keyword evidence="12" id="KW-0511">Multifunctional enzyme</keyword>
<dbReference type="PANTHER" id="PTHR22749">
    <property type="entry name" value="RIBOFLAVIN KINASE/FMN ADENYLYLTRANSFERASE"/>
    <property type="match status" value="1"/>
</dbReference>
<name>F8LA45_9BACT</name>
<evidence type="ECO:0000256" key="9">
    <source>
        <dbReference type="ARBA" id="ARBA00022777"/>
    </source>
</evidence>
<evidence type="ECO:0000256" key="2">
    <source>
        <dbReference type="ARBA" id="ARBA00004726"/>
    </source>
</evidence>
<evidence type="ECO:0000256" key="8">
    <source>
        <dbReference type="ARBA" id="ARBA00022741"/>
    </source>
</evidence>
<organism evidence="17">
    <name type="scientific">Waddlia chondrophila 2032/99</name>
    <dbReference type="NCBI Taxonomy" id="765953"/>
    <lineage>
        <taxon>Bacteria</taxon>
        <taxon>Pseudomonadati</taxon>
        <taxon>Chlamydiota</taxon>
        <taxon>Chlamydiia</taxon>
        <taxon>Parachlamydiales</taxon>
        <taxon>Waddliaceae</taxon>
        <taxon>Waddlia</taxon>
    </lineage>
</organism>
<evidence type="ECO:0000256" key="3">
    <source>
        <dbReference type="ARBA" id="ARBA00005201"/>
    </source>
</evidence>
<reference evidence="17" key="1">
    <citation type="submission" date="2011-05" db="EMBL/GenBank/DDBJ databases">
        <title>Unity in variety -- the pan-genome of the Chlamydiae.</title>
        <authorList>
            <person name="Collingro A."/>
            <person name="Tischler P."/>
            <person name="Weinmaier T."/>
            <person name="Penz T."/>
            <person name="Heinz E."/>
            <person name="Brunham R.C."/>
            <person name="Read T.D."/>
            <person name="Bavoil P.M."/>
            <person name="Sachse K."/>
            <person name="Kahane S."/>
            <person name="Friedman M.G."/>
            <person name="Rattei T."/>
            <person name="Myers G.S.A."/>
            <person name="Horn M."/>
        </authorList>
    </citation>
    <scope>NUCLEOTIDE SEQUENCE</scope>
    <source>
        <strain evidence="17">2032/99</strain>
    </source>
</reference>
<dbReference type="UniPathway" id="UPA00276">
    <property type="reaction ID" value="UER00406"/>
</dbReference>
<evidence type="ECO:0000256" key="12">
    <source>
        <dbReference type="ARBA" id="ARBA00023268"/>
    </source>
</evidence>
<keyword evidence="10 15" id="KW-0274">FAD</keyword>
<dbReference type="EMBL" id="FR872598">
    <property type="protein sequence ID" value="CCB90352.1"/>
    <property type="molecule type" value="Genomic_DNA"/>
</dbReference>
<keyword evidence="4 15" id="KW-0285">Flavoprotein</keyword>
<gene>
    <name evidence="17" type="primary">ribF</name>
    <name evidence="17" type="ORF">WCH_DF20230</name>
</gene>
<evidence type="ECO:0000256" key="13">
    <source>
        <dbReference type="ARBA" id="ARBA00047880"/>
    </source>
</evidence>
<dbReference type="Pfam" id="PF01687">
    <property type="entry name" value="Flavokinase"/>
    <property type="match status" value="1"/>
</dbReference>
<keyword evidence="6 15" id="KW-0808">Transferase</keyword>
<dbReference type="GO" id="GO:0003919">
    <property type="term" value="F:FMN adenylyltransferase activity"/>
    <property type="evidence" value="ECO:0007669"/>
    <property type="project" value="UniProtKB-UniRule"/>
</dbReference>
<keyword evidence="7 15" id="KW-0548">Nucleotidyltransferase</keyword>
<dbReference type="NCBIfam" id="NF004162">
    <property type="entry name" value="PRK05627.1-5"/>
    <property type="match status" value="1"/>
</dbReference>
<dbReference type="Pfam" id="PF06574">
    <property type="entry name" value="FAD_syn"/>
    <property type="match status" value="1"/>
</dbReference>
<evidence type="ECO:0000256" key="10">
    <source>
        <dbReference type="ARBA" id="ARBA00022827"/>
    </source>
</evidence>
<evidence type="ECO:0000256" key="6">
    <source>
        <dbReference type="ARBA" id="ARBA00022679"/>
    </source>
</evidence>
<dbReference type="SUPFAM" id="SSF82114">
    <property type="entry name" value="Riboflavin kinase-like"/>
    <property type="match status" value="1"/>
</dbReference>
<dbReference type="InterPro" id="IPR023465">
    <property type="entry name" value="Riboflavin_kinase_dom_sf"/>
</dbReference>
<dbReference type="GO" id="GO:0009231">
    <property type="term" value="P:riboflavin biosynthetic process"/>
    <property type="evidence" value="ECO:0007669"/>
    <property type="project" value="InterPro"/>
</dbReference>
<evidence type="ECO:0000313" key="17">
    <source>
        <dbReference type="EMBL" id="CCB90352.1"/>
    </source>
</evidence>
<dbReference type="GO" id="GO:0005524">
    <property type="term" value="F:ATP binding"/>
    <property type="evidence" value="ECO:0007669"/>
    <property type="project" value="UniProtKB-UniRule"/>
</dbReference>
<evidence type="ECO:0000256" key="1">
    <source>
        <dbReference type="ARBA" id="ARBA00002121"/>
    </source>
</evidence>
<dbReference type="CDD" id="cd02064">
    <property type="entry name" value="FAD_synthetase_N"/>
    <property type="match status" value="1"/>
</dbReference>
<evidence type="ECO:0000259" key="16">
    <source>
        <dbReference type="SMART" id="SM00904"/>
    </source>
</evidence>
<dbReference type="Gene3D" id="3.40.50.620">
    <property type="entry name" value="HUPs"/>
    <property type="match status" value="1"/>
</dbReference>
<evidence type="ECO:0000256" key="7">
    <source>
        <dbReference type="ARBA" id="ARBA00022695"/>
    </source>
</evidence>